<protein>
    <submittedName>
        <fullName evidence="1">17340_t:CDS:1</fullName>
    </submittedName>
</protein>
<sequence>LNEGIRCHQKKEYENAWKCFEENANFGNPIAKYWQGYYLFNGYLKTDKELAYKLFKEVADTDDVEEYQDTVSDEQYQNAISDAPYRYAVSLLNDANKRVENRDKILHYLELAKNNNNPEAMYLLGDIYVNGKLKMEKDIKLGKEYLNLTLKHSGPIREDAINLLKEVNEKN</sequence>
<dbReference type="InterPro" id="IPR006597">
    <property type="entry name" value="Sel1-like"/>
</dbReference>
<dbReference type="InterPro" id="IPR011990">
    <property type="entry name" value="TPR-like_helical_dom_sf"/>
</dbReference>
<comment type="caution">
    <text evidence="1">The sequence shown here is derived from an EMBL/GenBank/DDBJ whole genome shotgun (WGS) entry which is preliminary data.</text>
</comment>
<feature type="non-terminal residue" evidence="1">
    <location>
        <position position="1"/>
    </location>
</feature>
<evidence type="ECO:0000313" key="2">
    <source>
        <dbReference type="Proteomes" id="UP000789901"/>
    </source>
</evidence>
<dbReference type="Gene3D" id="1.25.40.10">
    <property type="entry name" value="Tetratricopeptide repeat domain"/>
    <property type="match status" value="1"/>
</dbReference>
<dbReference type="InterPro" id="IPR052945">
    <property type="entry name" value="Mitotic_Regulator"/>
</dbReference>
<proteinExistence type="predicted"/>
<organism evidence="1 2">
    <name type="scientific">Gigaspora margarita</name>
    <dbReference type="NCBI Taxonomy" id="4874"/>
    <lineage>
        <taxon>Eukaryota</taxon>
        <taxon>Fungi</taxon>
        <taxon>Fungi incertae sedis</taxon>
        <taxon>Mucoromycota</taxon>
        <taxon>Glomeromycotina</taxon>
        <taxon>Glomeromycetes</taxon>
        <taxon>Diversisporales</taxon>
        <taxon>Gigasporaceae</taxon>
        <taxon>Gigaspora</taxon>
    </lineage>
</organism>
<dbReference type="SUPFAM" id="SSF81901">
    <property type="entry name" value="HCP-like"/>
    <property type="match status" value="1"/>
</dbReference>
<dbReference type="SMART" id="SM00671">
    <property type="entry name" value="SEL1"/>
    <property type="match status" value="2"/>
</dbReference>
<gene>
    <name evidence="1" type="ORF">GMARGA_LOCUS31285</name>
</gene>
<dbReference type="EMBL" id="CAJVQB010046326">
    <property type="protein sequence ID" value="CAG8832911.1"/>
    <property type="molecule type" value="Genomic_DNA"/>
</dbReference>
<reference evidence="1 2" key="1">
    <citation type="submission" date="2021-06" db="EMBL/GenBank/DDBJ databases">
        <authorList>
            <person name="Kallberg Y."/>
            <person name="Tangrot J."/>
            <person name="Rosling A."/>
        </authorList>
    </citation>
    <scope>NUCLEOTIDE SEQUENCE [LARGE SCALE GENOMIC DNA]</scope>
    <source>
        <strain evidence="1 2">120-4 pot B 10/14</strain>
    </source>
</reference>
<keyword evidence="2" id="KW-1185">Reference proteome</keyword>
<dbReference type="Proteomes" id="UP000789901">
    <property type="component" value="Unassembled WGS sequence"/>
</dbReference>
<accession>A0ABN7WI87</accession>
<dbReference type="PANTHER" id="PTHR43628:SF1">
    <property type="entry name" value="CHITIN SYNTHASE REGULATORY FACTOR 2-RELATED"/>
    <property type="match status" value="1"/>
</dbReference>
<evidence type="ECO:0000313" key="1">
    <source>
        <dbReference type="EMBL" id="CAG8832911.1"/>
    </source>
</evidence>
<dbReference type="PANTHER" id="PTHR43628">
    <property type="entry name" value="ACTIVATOR OF C KINASE PROTEIN 1-RELATED"/>
    <property type="match status" value="1"/>
</dbReference>
<name>A0ABN7WI87_GIGMA</name>